<keyword evidence="9" id="KW-0472">Membrane</keyword>
<dbReference type="SUPFAM" id="SSF53756">
    <property type="entry name" value="UDP-Glycosyltransferase/glycogen phosphorylase"/>
    <property type="match status" value="1"/>
</dbReference>
<dbReference type="EC" id="2.4.1.-" evidence="12"/>
<evidence type="ECO:0000256" key="5">
    <source>
        <dbReference type="ARBA" id="ARBA00022679"/>
    </source>
</evidence>
<comment type="subcellular location">
    <subcellularLocation>
        <location evidence="11">Endomembrane system</location>
        <topology evidence="11">Single-pass membrane protein</topology>
    </subcellularLocation>
    <subcellularLocation>
        <location evidence="12">Golgi apparatus</location>
        <location evidence="12">Golgi stack membrane</location>
        <topology evidence="12">Single-pass type II membrane protein</topology>
    </subcellularLocation>
    <subcellularLocation>
        <location evidence="1">Membrane</location>
        <topology evidence="1">Single-pass type II membrane protein</topology>
    </subcellularLocation>
</comment>
<dbReference type="EMBL" id="HBGZ01027279">
    <property type="protein sequence ID" value="CAD9623816.1"/>
    <property type="molecule type" value="Transcribed_RNA"/>
</dbReference>
<proteinExistence type="inferred from homology"/>
<sequence>MTRVGEVNAVLPLVDETNFGRRYEEGRKLSSSVSWALGFGKKMVIYKELAEVFNIQEDNASYWHYAHSKSFSDAFGDCLNELEQPLTNATKHQATVKSKSVTFSHPVATKCTFCESEGGNFNQDLMVPGTGGNTCGSIKAMAAGHLNESDVCATIQKEERVCCPGPAPPAKQYADVQVIEPIMETLKKNLLPCEMKSSQPLHRRCSSFDNITNTSTHLFIYNPSIRDKFLCNANLIIGPKSMKPLTYDDIINKCGGGKDLMLEIAFWSHSFPQPPTMENRHQFPGILIENREKGGIRTKQLVDSLRLQLSTTRNAPRSSKKLMGVNLDDTFSSNAVASKEKTHRPPKMYGYYLDDSFSSEEDTVFSDAQCDIKCAAEPSPGGIVFQQYVYGTDWLFTFSIEGEVCANHSSSGLFLQVLLTRALIHITSKKNLPVKVDENAWKRSEFYGTTSFKSEIPRTYHHAVELLTVGVPADEFPPVNYSTAIKGASFLARRCRSLNNRETVVKQIIEASFRVDSLSGCLHNAEPPKGLTMASTSKSEIMQRYLFHLAFENQNTDDYITEKLWLTLKSGTIPVYFGAPNIDEHFFPHDSFINVNDFSTTQELARYLIKVANNETLYNSYHVWRKEPLPKSFLDKHLPVLGRNNCRLCRWAHARKYGLGWNHERQVIKPIALSREACVDNAGLIRHPAVESWWEMVGEGLVSVDFKSSSPNESSSTTTCSLNEEVSMATIEGDVSRSIWSRDGTTDILLQGQASKSLVLRLEFPMKQHKPLRQLNSHTAWIQNEVSRISLVVW</sequence>
<keyword evidence="4 12" id="KW-0328">Glycosyltransferase</keyword>
<dbReference type="Gene3D" id="3.40.50.11660">
    <property type="entry name" value="Glycosyl transferase family 10, C-terminal domain"/>
    <property type="match status" value="1"/>
</dbReference>
<dbReference type="InterPro" id="IPR001503">
    <property type="entry name" value="Glyco_trans_10"/>
</dbReference>
<keyword evidence="7" id="KW-0735">Signal-anchor</keyword>
<keyword evidence="6 12" id="KW-0812">Transmembrane</keyword>
<dbReference type="PANTHER" id="PTHR11929:SF194">
    <property type="entry name" value="ALPHA-(1,3)-FUCOSYLTRANSFERASE 10"/>
    <property type="match status" value="1"/>
</dbReference>
<evidence type="ECO:0000256" key="10">
    <source>
        <dbReference type="ARBA" id="ARBA00023180"/>
    </source>
</evidence>
<evidence type="ECO:0000256" key="11">
    <source>
        <dbReference type="ARBA" id="ARBA00037847"/>
    </source>
</evidence>
<dbReference type="InterPro" id="IPR055270">
    <property type="entry name" value="Glyco_tran_10_C"/>
</dbReference>
<evidence type="ECO:0000313" key="14">
    <source>
        <dbReference type="EMBL" id="CAD9623816.1"/>
    </source>
</evidence>
<name>A0A7S2M547_9STRA</name>
<dbReference type="UniPathway" id="UPA00378"/>
<comment type="similarity">
    <text evidence="3 12">Belongs to the glycosyltransferase 10 family.</text>
</comment>
<accession>A0A7S2M547</accession>
<reference evidence="14" key="1">
    <citation type="submission" date="2021-01" db="EMBL/GenBank/DDBJ databases">
        <authorList>
            <person name="Corre E."/>
            <person name="Pelletier E."/>
            <person name="Niang G."/>
            <person name="Scheremetjew M."/>
            <person name="Finn R."/>
            <person name="Kale V."/>
            <person name="Holt S."/>
            <person name="Cochrane G."/>
            <person name="Meng A."/>
            <person name="Brown T."/>
            <person name="Cohen L."/>
        </authorList>
    </citation>
    <scope>NUCLEOTIDE SEQUENCE</scope>
    <source>
        <strain evidence="14">SM1012Den-03</strain>
    </source>
</reference>
<dbReference type="AlphaFoldDB" id="A0A7S2M547"/>
<dbReference type="PANTHER" id="PTHR11929">
    <property type="entry name" value="ALPHA- 1,3 -FUCOSYLTRANSFERASE"/>
    <property type="match status" value="1"/>
</dbReference>
<gene>
    <name evidence="14" type="ORF">SMAR0320_LOCUS19416</name>
</gene>
<keyword evidence="12" id="KW-0333">Golgi apparatus</keyword>
<evidence type="ECO:0000259" key="13">
    <source>
        <dbReference type="Pfam" id="PF00852"/>
    </source>
</evidence>
<dbReference type="GO" id="GO:0032580">
    <property type="term" value="C:Golgi cisterna membrane"/>
    <property type="evidence" value="ECO:0007669"/>
    <property type="project" value="UniProtKB-SubCell"/>
</dbReference>
<keyword evidence="10" id="KW-0325">Glycoprotein</keyword>
<keyword evidence="8" id="KW-1133">Transmembrane helix</keyword>
<organism evidence="14">
    <name type="scientific">Skeletonema marinoi</name>
    <dbReference type="NCBI Taxonomy" id="267567"/>
    <lineage>
        <taxon>Eukaryota</taxon>
        <taxon>Sar</taxon>
        <taxon>Stramenopiles</taxon>
        <taxon>Ochrophyta</taxon>
        <taxon>Bacillariophyta</taxon>
        <taxon>Coscinodiscophyceae</taxon>
        <taxon>Thalassiosirophycidae</taxon>
        <taxon>Thalassiosirales</taxon>
        <taxon>Skeletonemataceae</taxon>
        <taxon>Skeletonema</taxon>
        <taxon>Skeletonema marinoi-dohrnii complex</taxon>
    </lineage>
</organism>
<dbReference type="FunFam" id="3.40.50.11660:FF:000002">
    <property type="entry name" value="Alpha-(1,3)-fucosyltransferase"/>
    <property type="match status" value="1"/>
</dbReference>
<dbReference type="GO" id="GO:0046920">
    <property type="term" value="F:alpha-(1-&gt;3)-fucosyltransferase activity"/>
    <property type="evidence" value="ECO:0007669"/>
    <property type="project" value="TreeGrafter"/>
</dbReference>
<evidence type="ECO:0000256" key="4">
    <source>
        <dbReference type="ARBA" id="ARBA00022676"/>
    </source>
</evidence>
<evidence type="ECO:0000256" key="1">
    <source>
        <dbReference type="ARBA" id="ARBA00004606"/>
    </source>
</evidence>
<evidence type="ECO:0000256" key="6">
    <source>
        <dbReference type="ARBA" id="ARBA00022692"/>
    </source>
</evidence>
<evidence type="ECO:0000256" key="3">
    <source>
        <dbReference type="ARBA" id="ARBA00008919"/>
    </source>
</evidence>
<evidence type="ECO:0000256" key="2">
    <source>
        <dbReference type="ARBA" id="ARBA00004922"/>
    </source>
</evidence>
<dbReference type="InterPro" id="IPR038577">
    <property type="entry name" value="GT10-like_C_sf"/>
</dbReference>
<evidence type="ECO:0000256" key="12">
    <source>
        <dbReference type="RuleBase" id="RU003832"/>
    </source>
</evidence>
<evidence type="ECO:0000256" key="7">
    <source>
        <dbReference type="ARBA" id="ARBA00022968"/>
    </source>
</evidence>
<comment type="pathway">
    <text evidence="2">Protein modification; protein glycosylation.</text>
</comment>
<evidence type="ECO:0000256" key="8">
    <source>
        <dbReference type="ARBA" id="ARBA00022989"/>
    </source>
</evidence>
<dbReference type="Pfam" id="PF00852">
    <property type="entry name" value="Glyco_transf_10"/>
    <property type="match status" value="1"/>
</dbReference>
<keyword evidence="5 12" id="KW-0808">Transferase</keyword>
<protein>
    <recommendedName>
        <fullName evidence="12">Fucosyltransferase</fullName>
        <ecNumber evidence="12">2.4.1.-</ecNumber>
    </recommendedName>
</protein>
<evidence type="ECO:0000256" key="9">
    <source>
        <dbReference type="ARBA" id="ARBA00023136"/>
    </source>
</evidence>
<feature type="domain" description="Fucosyltransferase C-terminal" evidence="13">
    <location>
        <begin position="489"/>
        <end position="656"/>
    </location>
</feature>